<gene>
    <name evidence="1" type="ORF">R3P38DRAFT_2798736</name>
</gene>
<sequence length="241" mass="27459">MQRGNWNSGKENAADVVVASDTFTVQTALANENDTKAEAHDVHLLLRGTCIRIAVIFDLTKDMVNWLMLREDDCSRRNSGRSKIGYMLVREVTRPSSSQISNAVAETRRIVPLTAPHTTAQRGGIAASKRSGAAKLSKISLRPPLHRRFLPHQCRVQLIFNIDQHKVQQWLQLAFFTIDTSLYTYKNMRYMLVMFRRTALRAAEAPQDRRANLMRRNNFAPQAAFHFSRLIHHACGWLCLG</sequence>
<evidence type="ECO:0000313" key="1">
    <source>
        <dbReference type="EMBL" id="KAK6997218.1"/>
    </source>
</evidence>
<organism evidence="1 2">
    <name type="scientific">Favolaschia claudopus</name>
    <dbReference type="NCBI Taxonomy" id="2862362"/>
    <lineage>
        <taxon>Eukaryota</taxon>
        <taxon>Fungi</taxon>
        <taxon>Dikarya</taxon>
        <taxon>Basidiomycota</taxon>
        <taxon>Agaricomycotina</taxon>
        <taxon>Agaricomycetes</taxon>
        <taxon>Agaricomycetidae</taxon>
        <taxon>Agaricales</taxon>
        <taxon>Marasmiineae</taxon>
        <taxon>Mycenaceae</taxon>
        <taxon>Favolaschia</taxon>
    </lineage>
</organism>
<dbReference type="AlphaFoldDB" id="A0AAW0A1K0"/>
<reference evidence="1 2" key="1">
    <citation type="journal article" date="2024" name="J Genomics">
        <title>Draft genome sequencing and assembly of Favolaschia claudopus CIRM-BRFM 2984 isolated from oak limbs.</title>
        <authorList>
            <person name="Navarro D."/>
            <person name="Drula E."/>
            <person name="Chaduli D."/>
            <person name="Cazenave R."/>
            <person name="Ahrendt S."/>
            <person name="Wang J."/>
            <person name="Lipzen A."/>
            <person name="Daum C."/>
            <person name="Barry K."/>
            <person name="Grigoriev I.V."/>
            <person name="Favel A."/>
            <person name="Rosso M.N."/>
            <person name="Martin F."/>
        </authorList>
    </citation>
    <scope>NUCLEOTIDE SEQUENCE [LARGE SCALE GENOMIC DNA]</scope>
    <source>
        <strain evidence="1 2">CIRM-BRFM 2984</strain>
    </source>
</reference>
<accession>A0AAW0A1K0</accession>
<name>A0AAW0A1K0_9AGAR</name>
<comment type="caution">
    <text evidence="1">The sequence shown here is derived from an EMBL/GenBank/DDBJ whole genome shotgun (WGS) entry which is preliminary data.</text>
</comment>
<evidence type="ECO:0000313" key="2">
    <source>
        <dbReference type="Proteomes" id="UP001362999"/>
    </source>
</evidence>
<keyword evidence="2" id="KW-1185">Reference proteome</keyword>
<protein>
    <submittedName>
        <fullName evidence="1">Uncharacterized protein</fullName>
    </submittedName>
</protein>
<dbReference type="Proteomes" id="UP001362999">
    <property type="component" value="Unassembled WGS sequence"/>
</dbReference>
<dbReference type="EMBL" id="JAWWNJ010000093">
    <property type="protein sequence ID" value="KAK6997218.1"/>
    <property type="molecule type" value="Genomic_DNA"/>
</dbReference>
<proteinExistence type="predicted"/>